<comment type="catalytic activity">
    <reaction evidence="8">
        <text>L-seryl-[protein] + ATP = O-phospho-L-seryl-[protein] + ADP + H(+)</text>
        <dbReference type="Rhea" id="RHEA:17989"/>
        <dbReference type="Rhea" id="RHEA-COMP:9863"/>
        <dbReference type="Rhea" id="RHEA-COMP:11604"/>
        <dbReference type="ChEBI" id="CHEBI:15378"/>
        <dbReference type="ChEBI" id="CHEBI:29999"/>
        <dbReference type="ChEBI" id="CHEBI:30616"/>
        <dbReference type="ChEBI" id="CHEBI:83421"/>
        <dbReference type="ChEBI" id="CHEBI:456216"/>
        <dbReference type="EC" id="2.7.11.1"/>
    </reaction>
</comment>
<dbReference type="InterPro" id="IPR011009">
    <property type="entry name" value="Kinase-like_dom_sf"/>
</dbReference>
<evidence type="ECO:0000256" key="5">
    <source>
        <dbReference type="ARBA" id="ARBA00022777"/>
    </source>
</evidence>
<keyword evidence="12" id="KW-1185">Reference proteome</keyword>
<dbReference type="InterPro" id="IPR008271">
    <property type="entry name" value="Ser/Thr_kinase_AS"/>
</dbReference>
<dbReference type="InterPro" id="IPR000719">
    <property type="entry name" value="Prot_kinase_dom"/>
</dbReference>
<dbReference type="PANTHER" id="PTHR43671">
    <property type="entry name" value="SERINE/THREONINE-PROTEIN KINASE NEK"/>
    <property type="match status" value="1"/>
</dbReference>
<evidence type="ECO:0000256" key="2">
    <source>
        <dbReference type="ARBA" id="ARBA00022527"/>
    </source>
</evidence>
<evidence type="ECO:0000256" key="3">
    <source>
        <dbReference type="ARBA" id="ARBA00022679"/>
    </source>
</evidence>
<keyword evidence="6" id="KW-0067">ATP-binding</keyword>
<reference evidence="11 12" key="1">
    <citation type="submission" date="2021-11" db="EMBL/GenBank/DDBJ databases">
        <title>Black yeast isolated from Biological Soil Crust.</title>
        <authorList>
            <person name="Kurbessoian T."/>
        </authorList>
    </citation>
    <scope>NUCLEOTIDE SEQUENCE [LARGE SCALE GENOMIC DNA]</scope>
    <source>
        <strain evidence="11 12">CCFEE 5522</strain>
    </source>
</reference>
<dbReference type="PROSITE" id="PS00108">
    <property type="entry name" value="PROTEIN_KINASE_ST"/>
    <property type="match status" value="1"/>
</dbReference>
<dbReference type="Gene3D" id="1.10.510.10">
    <property type="entry name" value="Transferase(Phosphotransferase) domain 1"/>
    <property type="match status" value="1"/>
</dbReference>
<dbReference type="GO" id="GO:0005524">
    <property type="term" value="F:ATP binding"/>
    <property type="evidence" value="ECO:0007669"/>
    <property type="project" value="UniProtKB-KW"/>
</dbReference>
<dbReference type="AlphaFoldDB" id="A0AAV9JA79"/>
<gene>
    <name evidence="11" type="ORF">LTR36_007270</name>
</gene>
<feature type="compositionally biased region" description="Basic residues" evidence="9">
    <location>
        <begin position="731"/>
        <end position="754"/>
    </location>
</feature>
<feature type="compositionally biased region" description="Basic residues" evidence="9">
    <location>
        <begin position="814"/>
        <end position="824"/>
    </location>
</feature>
<dbReference type="EC" id="2.7.11.1" evidence="1"/>
<evidence type="ECO:0000313" key="11">
    <source>
        <dbReference type="EMBL" id="KAK4541906.1"/>
    </source>
</evidence>
<accession>A0AAV9JA79</accession>
<feature type="region of interest" description="Disordered" evidence="9">
    <location>
        <begin position="562"/>
        <end position="824"/>
    </location>
</feature>
<dbReference type="Pfam" id="PF00069">
    <property type="entry name" value="Pkinase"/>
    <property type="match status" value="1"/>
</dbReference>
<evidence type="ECO:0000256" key="4">
    <source>
        <dbReference type="ARBA" id="ARBA00022741"/>
    </source>
</evidence>
<evidence type="ECO:0000256" key="9">
    <source>
        <dbReference type="SAM" id="MobiDB-lite"/>
    </source>
</evidence>
<keyword evidence="2" id="KW-0723">Serine/threonine-protein kinase</keyword>
<comment type="caution">
    <text evidence="11">The sequence shown here is derived from an EMBL/GenBank/DDBJ whole genome shotgun (WGS) entry which is preliminary data.</text>
</comment>
<feature type="domain" description="Protein kinase" evidence="10">
    <location>
        <begin position="202"/>
        <end position="545"/>
    </location>
</feature>
<dbReference type="GO" id="GO:0004674">
    <property type="term" value="F:protein serine/threonine kinase activity"/>
    <property type="evidence" value="ECO:0007669"/>
    <property type="project" value="UniProtKB-KW"/>
</dbReference>
<comment type="catalytic activity">
    <reaction evidence="7">
        <text>L-threonyl-[protein] + ATP = O-phospho-L-threonyl-[protein] + ADP + H(+)</text>
        <dbReference type="Rhea" id="RHEA:46608"/>
        <dbReference type="Rhea" id="RHEA-COMP:11060"/>
        <dbReference type="Rhea" id="RHEA-COMP:11605"/>
        <dbReference type="ChEBI" id="CHEBI:15378"/>
        <dbReference type="ChEBI" id="CHEBI:30013"/>
        <dbReference type="ChEBI" id="CHEBI:30616"/>
        <dbReference type="ChEBI" id="CHEBI:61977"/>
        <dbReference type="ChEBI" id="CHEBI:456216"/>
        <dbReference type="EC" id="2.7.11.1"/>
    </reaction>
</comment>
<evidence type="ECO:0000256" key="8">
    <source>
        <dbReference type="ARBA" id="ARBA00048679"/>
    </source>
</evidence>
<evidence type="ECO:0000256" key="1">
    <source>
        <dbReference type="ARBA" id="ARBA00012513"/>
    </source>
</evidence>
<keyword evidence="3" id="KW-0808">Transferase</keyword>
<feature type="compositionally biased region" description="Basic and acidic residues" evidence="9">
    <location>
        <begin position="697"/>
        <end position="710"/>
    </location>
</feature>
<keyword evidence="4" id="KW-0547">Nucleotide-binding</keyword>
<dbReference type="SMART" id="SM00220">
    <property type="entry name" value="S_TKc"/>
    <property type="match status" value="1"/>
</dbReference>
<protein>
    <recommendedName>
        <fullName evidence="1">non-specific serine/threonine protein kinase</fullName>
        <ecNumber evidence="1">2.7.11.1</ecNumber>
    </recommendedName>
</protein>
<evidence type="ECO:0000256" key="6">
    <source>
        <dbReference type="ARBA" id="ARBA00022840"/>
    </source>
</evidence>
<evidence type="ECO:0000313" key="12">
    <source>
        <dbReference type="Proteomes" id="UP001324427"/>
    </source>
</evidence>
<dbReference type="Proteomes" id="UP001324427">
    <property type="component" value="Unassembled WGS sequence"/>
</dbReference>
<name>A0AAV9JA79_9PEZI</name>
<keyword evidence="5" id="KW-0418">Kinase</keyword>
<dbReference type="InterPro" id="IPR050660">
    <property type="entry name" value="NEK_Ser/Thr_kinase"/>
</dbReference>
<evidence type="ECO:0000256" key="7">
    <source>
        <dbReference type="ARBA" id="ARBA00047899"/>
    </source>
</evidence>
<dbReference type="EMBL" id="JAVFHQ010000047">
    <property type="protein sequence ID" value="KAK4541906.1"/>
    <property type="molecule type" value="Genomic_DNA"/>
</dbReference>
<feature type="compositionally biased region" description="Acidic residues" evidence="9">
    <location>
        <begin position="716"/>
        <end position="727"/>
    </location>
</feature>
<sequence>MAAQPSPDQAAKKVWVSLQLKALRRLGKGQTREEVDDLRSRWLACSVGYKSRFALAVGSFASINTEYDRLKAEATSKHALLPTLAYDETGELHYEDDDLWQRQSFAEYVAINISLLDAMRELLYCTKELHSALGNHESDQSPEHDRQYLSDTLGALQGAVAQHADVVANLTDRAPLHEQALHKRMEAKIDAERSLQSLGPEWVGGWDIGDGAFGKVSIWAKQDAQGTIVDRIVIKDTVLNEEHEDHAYVWDLKSEFWVRDPRMTSGKELPVEVVAMYNLKGLVGSETVVKIRNYRMDSPKKMHRLYLEFCASGTLWDSISGYLERRNADDPRNRGQPAWLPEAFLWHTFECLATAGLLMGNGGLEPRISAWDVIVHRDYKLANVFLGSSLPDRYQGYSTPKLGDFGFAVMLPPNDTRRPKEFTRCGTPFCRAPEQLWLSKDREDAQAPPMRLSSKTNTWGVGNLMWCLVELVEGDEENLLWEAPQDYAKDSKKTQSQIQPVFRERSRDVYDEKLLTLILRCVAYDPDERPSFQRILRLIRRHTESKASDDSVDDDLRCLPKSHPGFARDMTLPAEKLPLGTPLDRANPPSHFSVMPRPPRKARNPGPEVDSTENDDSDERGGSPGAELSTTASADLMSEATETRDAPVTADGSIVTPGVGLQPGHQGKSKVNEKGTAARGKRGPGPARQPSPVRRLPPRECVKDHQDRRQVPAAVVEDDDGTEDEDAVGASKKRTLKAPRKPQFRTGPKGRRKAPAPAAAKDEDEDGNDSDGHDTKGARNKWAKKRDAQDGAAAQEPRGRKRKPDSGEEDGPSKKKPAGAKKCK</sequence>
<dbReference type="SUPFAM" id="SSF56112">
    <property type="entry name" value="Protein kinase-like (PK-like)"/>
    <property type="match status" value="1"/>
</dbReference>
<dbReference type="PANTHER" id="PTHR43671:SF98">
    <property type="entry name" value="SERINE_THREONINE-PROTEIN KINASE NEK11"/>
    <property type="match status" value="1"/>
</dbReference>
<proteinExistence type="predicted"/>
<organism evidence="11 12">
    <name type="scientific">Oleoguttula mirabilis</name>
    <dbReference type="NCBI Taxonomy" id="1507867"/>
    <lineage>
        <taxon>Eukaryota</taxon>
        <taxon>Fungi</taxon>
        <taxon>Dikarya</taxon>
        <taxon>Ascomycota</taxon>
        <taxon>Pezizomycotina</taxon>
        <taxon>Dothideomycetes</taxon>
        <taxon>Dothideomycetidae</taxon>
        <taxon>Mycosphaerellales</taxon>
        <taxon>Teratosphaeriaceae</taxon>
        <taxon>Oleoguttula</taxon>
    </lineage>
</organism>
<evidence type="ECO:0000259" key="10">
    <source>
        <dbReference type="PROSITE" id="PS50011"/>
    </source>
</evidence>
<dbReference type="PROSITE" id="PS50011">
    <property type="entry name" value="PROTEIN_KINASE_DOM"/>
    <property type="match status" value="1"/>
</dbReference>